<dbReference type="EC" id="2.1.2.9" evidence="1"/>
<evidence type="ECO:0000313" key="3">
    <source>
        <dbReference type="EMBL" id="KKP87533.1"/>
    </source>
</evidence>
<dbReference type="AlphaFoldDB" id="A0A0G0D2M9"/>
<feature type="non-terminal residue" evidence="3">
    <location>
        <position position="172"/>
    </location>
</feature>
<sequence>MEQNKHIKLRTVFMGTSDFAKEILEAILKNDYNIVGVFTKPDSKVGRKQEISESPVKKFAMEKDIPVFQPEKFNEDAISEFKNLKPDLAIVAAYGRLLPKKVLEAPGLGCLNVHPSLLPKFRGPSPIQNALLVGEKVTVTTIMLLDEGMDTGDILSQESIRIEDYDNAETLS</sequence>
<evidence type="ECO:0000256" key="1">
    <source>
        <dbReference type="ARBA" id="ARBA00012261"/>
    </source>
</evidence>
<dbReference type="Gene3D" id="3.40.50.170">
    <property type="entry name" value="Formyl transferase, N-terminal domain"/>
    <property type="match status" value="1"/>
</dbReference>
<dbReference type="SUPFAM" id="SSF53328">
    <property type="entry name" value="Formyltransferase"/>
    <property type="match status" value="1"/>
</dbReference>
<dbReference type="GO" id="GO:0004479">
    <property type="term" value="F:methionyl-tRNA formyltransferase activity"/>
    <property type="evidence" value="ECO:0007669"/>
    <property type="project" value="UniProtKB-EC"/>
</dbReference>
<reference evidence="3 4" key="1">
    <citation type="journal article" date="2015" name="Nature">
        <title>rRNA introns, odd ribosomes, and small enigmatic genomes across a large radiation of phyla.</title>
        <authorList>
            <person name="Brown C.T."/>
            <person name="Hug L.A."/>
            <person name="Thomas B.C."/>
            <person name="Sharon I."/>
            <person name="Castelle C.J."/>
            <person name="Singh A."/>
            <person name="Wilkins M.J."/>
            <person name="Williams K.H."/>
            <person name="Banfield J.F."/>
        </authorList>
    </citation>
    <scope>NUCLEOTIDE SEQUENCE [LARGE SCALE GENOMIC DNA]</scope>
</reference>
<dbReference type="PANTHER" id="PTHR11138:SF5">
    <property type="entry name" value="METHIONYL-TRNA FORMYLTRANSFERASE, MITOCHONDRIAL"/>
    <property type="match status" value="1"/>
</dbReference>
<feature type="domain" description="Formyl transferase N-terminal" evidence="2">
    <location>
        <begin position="11"/>
        <end position="171"/>
    </location>
</feature>
<dbReference type="InterPro" id="IPR036477">
    <property type="entry name" value="Formyl_transf_N_sf"/>
</dbReference>
<dbReference type="GO" id="GO:0005829">
    <property type="term" value="C:cytosol"/>
    <property type="evidence" value="ECO:0007669"/>
    <property type="project" value="TreeGrafter"/>
</dbReference>
<dbReference type="InterPro" id="IPR041711">
    <property type="entry name" value="Met-tRNA-FMT_N"/>
</dbReference>
<protein>
    <recommendedName>
        <fullName evidence="1">methionyl-tRNA formyltransferase</fullName>
        <ecNumber evidence="1">2.1.2.9</ecNumber>
    </recommendedName>
</protein>
<gene>
    <name evidence="3" type="ORF">UR91_C0046G0009</name>
</gene>
<organism evidence="3 4">
    <name type="scientific">Candidatus Nomurabacteria bacterium GW2011_GWC2_35_8</name>
    <dbReference type="NCBI Taxonomy" id="1618752"/>
    <lineage>
        <taxon>Bacteria</taxon>
        <taxon>Candidatus Nomuraibacteriota</taxon>
    </lineage>
</organism>
<dbReference type="PANTHER" id="PTHR11138">
    <property type="entry name" value="METHIONYL-TRNA FORMYLTRANSFERASE"/>
    <property type="match status" value="1"/>
</dbReference>
<dbReference type="EMBL" id="LBQZ01000046">
    <property type="protein sequence ID" value="KKP87533.1"/>
    <property type="molecule type" value="Genomic_DNA"/>
</dbReference>
<dbReference type="Proteomes" id="UP000034798">
    <property type="component" value="Unassembled WGS sequence"/>
</dbReference>
<comment type="caution">
    <text evidence="3">The sequence shown here is derived from an EMBL/GenBank/DDBJ whole genome shotgun (WGS) entry which is preliminary data.</text>
</comment>
<proteinExistence type="predicted"/>
<keyword evidence="3" id="KW-0808">Transferase</keyword>
<dbReference type="InterPro" id="IPR002376">
    <property type="entry name" value="Formyl_transf_N"/>
</dbReference>
<name>A0A0G0D2M9_9BACT</name>
<dbReference type="Pfam" id="PF00551">
    <property type="entry name" value="Formyl_trans_N"/>
    <property type="match status" value="1"/>
</dbReference>
<accession>A0A0G0D2M9</accession>
<evidence type="ECO:0000259" key="2">
    <source>
        <dbReference type="Pfam" id="PF00551"/>
    </source>
</evidence>
<dbReference type="CDD" id="cd08646">
    <property type="entry name" value="FMT_core_Met-tRNA-FMT_N"/>
    <property type="match status" value="1"/>
</dbReference>
<evidence type="ECO:0000313" key="4">
    <source>
        <dbReference type="Proteomes" id="UP000034798"/>
    </source>
</evidence>